<evidence type="ECO:0000259" key="3">
    <source>
        <dbReference type="PROSITE" id="PS50158"/>
    </source>
</evidence>
<protein>
    <recommendedName>
        <fullName evidence="3">CCHC-type domain-containing protein</fullName>
    </recommendedName>
</protein>
<feature type="region of interest" description="Disordered" evidence="2">
    <location>
        <begin position="236"/>
        <end position="276"/>
    </location>
</feature>
<dbReference type="GO" id="GO:0008270">
    <property type="term" value="F:zinc ion binding"/>
    <property type="evidence" value="ECO:0007669"/>
    <property type="project" value="UniProtKB-KW"/>
</dbReference>
<dbReference type="Gene3D" id="4.10.60.10">
    <property type="entry name" value="Zinc finger, CCHC-type"/>
    <property type="match status" value="1"/>
</dbReference>
<dbReference type="SMART" id="SM00343">
    <property type="entry name" value="ZnF_C2HC"/>
    <property type="match status" value="1"/>
</dbReference>
<dbReference type="PANTHER" id="PTHR11439">
    <property type="entry name" value="GAG-POL-RELATED RETROTRANSPOSON"/>
    <property type="match status" value="1"/>
</dbReference>
<gene>
    <name evidence="4" type="ORF">Tci_029440</name>
</gene>
<feature type="compositionally biased region" description="Basic and acidic residues" evidence="2">
    <location>
        <begin position="248"/>
        <end position="257"/>
    </location>
</feature>
<dbReference type="PANTHER" id="PTHR11439:SF495">
    <property type="entry name" value="REVERSE TRANSCRIPTASE, RNA-DEPENDENT DNA POLYMERASE-RELATED"/>
    <property type="match status" value="1"/>
</dbReference>
<dbReference type="SUPFAM" id="SSF57756">
    <property type="entry name" value="Retrovirus zinc finger-like domains"/>
    <property type="match status" value="1"/>
</dbReference>
<dbReference type="AlphaFoldDB" id="A0A6L2LA16"/>
<dbReference type="GO" id="GO:0003676">
    <property type="term" value="F:nucleic acid binding"/>
    <property type="evidence" value="ECO:0007669"/>
    <property type="project" value="InterPro"/>
</dbReference>
<sequence length="571" mass="64976">MLTRAMAKQLSAASAHKCLFIDFLSEEEPQKVSEALKHPGWVDAMQDKLNQFARNKANPKESYLIAVKRIFRYLKGTPSLELWYPKCLGFDLKGYLESDYAGCNMERKSTSGACATSSCANILWMKSQLTDYDIIYEKVSIFCDNTRDIELHLIPTQYQLADIFTKPQDENTFKRLIVELASFSAIALTFCSINVCAIRIALFRVAGSDEVTSPLMFSDNPPLTTYEATRAANALDAESQSQNGSDGDNEKGGDRNGGDGNGNGGNGNPNENNRGARPIARECTYQDFMKCQPLNFKGMEGVVGLIRWFEKMETVFHISNCLEKYQVKYANFTLLNSALTWWNSHKRTVGTDAAFSMSWRELMKLMAEVYSPINEIQNIESELWNLTVKNNDLAAYTQRFQELTMLCTKMVHDEEDKVERFIGGLPDNIQGNVIVAEPTRLQDAVRTANNLMDQKLKGYATKTSKNKRRLEVIQRHNRRQQPPFKDIILEVKMWREPMRLVAMRKGAMLGLCLTTTNRAMTVNQRVPTCFECGRQGHYKNECPKLKNQNRGNKAGKKTVTPRQWWKLRNVT</sequence>
<dbReference type="EMBL" id="BKCJ010003835">
    <property type="protein sequence ID" value="GEU57462.1"/>
    <property type="molecule type" value="Genomic_DNA"/>
</dbReference>
<keyword evidence="1" id="KW-0479">Metal-binding</keyword>
<keyword evidence="1" id="KW-0862">Zinc</keyword>
<feature type="domain" description="CCHC-type" evidence="3">
    <location>
        <begin position="529"/>
        <end position="544"/>
    </location>
</feature>
<dbReference type="Pfam" id="PF03732">
    <property type="entry name" value="Retrotrans_gag"/>
    <property type="match status" value="1"/>
</dbReference>
<accession>A0A6L2LA16</accession>
<dbReference type="InterPro" id="IPR001878">
    <property type="entry name" value="Znf_CCHC"/>
</dbReference>
<organism evidence="4">
    <name type="scientific">Tanacetum cinerariifolium</name>
    <name type="common">Dalmatian daisy</name>
    <name type="synonym">Chrysanthemum cinerariifolium</name>
    <dbReference type="NCBI Taxonomy" id="118510"/>
    <lineage>
        <taxon>Eukaryota</taxon>
        <taxon>Viridiplantae</taxon>
        <taxon>Streptophyta</taxon>
        <taxon>Embryophyta</taxon>
        <taxon>Tracheophyta</taxon>
        <taxon>Spermatophyta</taxon>
        <taxon>Magnoliopsida</taxon>
        <taxon>eudicotyledons</taxon>
        <taxon>Gunneridae</taxon>
        <taxon>Pentapetalae</taxon>
        <taxon>asterids</taxon>
        <taxon>campanulids</taxon>
        <taxon>Asterales</taxon>
        <taxon>Asteraceae</taxon>
        <taxon>Asteroideae</taxon>
        <taxon>Anthemideae</taxon>
        <taxon>Anthemidinae</taxon>
        <taxon>Tanacetum</taxon>
    </lineage>
</organism>
<dbReference type="InterPro" id="IPR036875">
    <property type="entry name" value="Znf_CCHC_sf"/>
</dbReference>
<keyword evidence="1" id="KW-0863">Zinc-finger</keyword>
<evidence type="ECO:0000313" key="4">
    <source>
        <dbReference type="EMBL" id="GEU57462.1"/>
    </source>
</evidence>
<evidence type="ECO:0000256" key="2">
    <source>
        <dbReference type="SAM" id="MobiDB-lite"/>
    </source>
</evidence>
<comment type="caution">
    <text evidence="4">The sequence shown here is derived from an EMBL/GenBank/DDBJ whole genome shotgun (WGS) entry which is preliminary data.</text>
</comment>
<dbReference type="InterPro" id="IPR005162">
    <property type="entry name" value="Retrotrans_gag_dom"/>
</dbReference>
<feature type="compositionally biased region" description="Gly residues" evidence="2">
    <location>
        <begin position="258"/>
        <end position="267"/>
    </location>
</feature>
<dbReference type="PROSITE" id="PS50158">
    <property type="entry name" value="ZF_CCHC"/>
    <property type="match status" value="1"/>
</dbReference>
<evidence type="ECO:0000256" key="1">
    <source>
        <dbReference type="PROSITE-ProRule" id="PRU00047"/>
    </source>
</evidence>
<name>A0A6L2LA16_TANCI</name>
<reference evidence="4" key="1">
    <citation type="journal article" date="2019" name="Sci. Rep.">
        <title>Draft genome of Tanacetum cinerariifolium, the natural source of mosquito coil.</title>
        <authorList>
            <person name="Yamashiro T."/>
            <person name="Shiraishi A."/>
            <person name="Satake H."/>
            <person name="Nakayama K."/>
        </authorList>
    </citation>
    <scope>NUCLEOTIDE SEQUENCE</scope>
</reference>
<proteinExistence type="predicted"/>